<sequence>MYQVAGGLDVNHLTGMFEDVLCITKLKRRRKTA</sequence>
<dbReference type="Proteomes" id="UP000015104">
    <property type="component" value="Unassembled WGS sequence"/>
</dbReference>
<evidence type="ECO:0000313" key="1">
    <source>
        <dbReference type="EnsemblMetazoa" id="tetur14g03780.1"/>
    </source>
</evidence>
<dbReference type="EnsemblMetazoa" id="tetur14g03780.1">
    <property type="protein sequence ID" value="tetur14g03780.1"/>
    <property type="gene ID" value="tetur14g03780"/>
</dbReference>
<reference evidence="2" key="1">
    <citation type="submission" date="2011-08" db="EMBL/GenBank/DDBJ databases">
        <authorList>
            <person name="Rombauts S."/>
        </authorList>
    </citation>
    <scope>NUCLEOTIDE SEQUENCE</scope>
    <source>
        <strain evidence="2">London</strain>
    </source>
</reference>
<keyword evidence="2" id="KW-1185">Reference proteome</keyword>
<accession>T1KLV3</accession>
<dbReference type="EMBL" id="CAEY01000212">
    <property type="status" value="NOT_ANNOTATED_CDS"/>
    <property type="molecule type" value="Genomic_DNA"/>
</dbReference>
<reference evidence="1" key="2">
    <citation type="submission" date="2015-06" db="UniProtKB">
        <authorList>
            <consortium name="EnsemblMetazoa"/>
        </authorList>
    </citation>
    <scope>IDENTIFICATION</scope>
</reference>
<dbReference type="AlphaFoldDB" id="T1KLV3"/>
<evidence type="ECO:0000313" key="2">
    <source>
        <dbReference type="Proteomes" id="UP000015104"/>
    </source>
</evidence>
<dbReference type="HOGENOM" id="CLU_3385355_0_0_1"/>
<proteinExistence type="predicted"/>
<organism evidence="1 2">
    <name type="scientific">Tetranychus urticae</name>
    <name type="common">Two-spotted spider mite</name>
    <dbReference type="NCBI Taxonomy" id="32264"/>
    <lineage>
        <taxon>Eukaryota</taxon>
        <taxon>Metazoa</taxon>
        <taxon>Ecdysozoa</taxon>
        <taxon>Arthropoda</taxon>
        <taxon>Chelicerata</taxon>
        <taxon>Arachnida</taxon>
        <taxon>Acari</taxon>
        <taxon>Acariformes</taxon>
        <taxon>Trombidiformes</taxon>
        <taxon>Prostigmata</taxon>
        <taxon>Eleutherengona</taxon>
        <taxon>Raphignathae</taxon>
        <taxon>Tetranychoidea</taxon>
        <taxon>Tetranychidae</taxon>
        <taxon>Tetranychus</taxon>
    </lineage>
</organism>
<name>T1KLV3_TETUR</name>
<protein>
    <submittedName>
        <fullName evidence="1">Uncharacterized protein</fullName>
    </submittedName>
</protein>